<evidence type="ECO:0000256" key="3">
    <source>
        <dbReference type="ARBA" id="ARBA00022448"/>
    </source>
</evidence>
<dbReference type="GO" id="GO:0016491">
    <property type="term" value="F:oxidoreductase activity"/>
    <property type="evidence" value="ECO:0007669"/>
    <property type="project" value="InterPro"/>
</dbReference>
<dbReference type="RefSeq" id="XP_027343291.1">
    <property type="nucleotide sequence ID" value="XM_027487490.1"/>
</dbReference>
<evidence type="ECO:0000313" key="15">
    <source>
        <dbReference type="RefSeq" id="XP_027343291.1"/>
    </source>
</evidence>
<evidence type="ECO:0000256" key="6">
    <source>
        <dbReference type="ARBA" id="ARBA00022723"/>
    </source>
</evidence>
<keyword evidence="8 11" id="KW-1133">Transmembrane helix</keyword>
<feature type="signal peptide" evidence="12">
    <location>
        <begin position="1"/>
        <end position="31"/>
    </location>
</feature>
<feature type="transmembrane region" description="Helical" evidence="11">
    <location>
        <begin position="77"/>
        <end position="100"/>
    </location>
</feature>
<feature type="transmembrane region" description="Helical" evidence="11">
    <location>
        <begin position="47"/>
        <end position="65"/>
    </location>
</feature>
<dbReference type="KEGG" id="aprc:113855860"/>
<keyword evidence="5 11" id="KW-0812">Transmembrane</keyword>
<dbReference type="InterPro" id="IPR006593">
    <property type="entry name" value="Cyt_b561/ferric_Rdtase_TM"/>
</dbReference>
<evidence type="ECO:0000256" key="7">
    <source>
        <dbReference type="ARBA" id="ARBA00022982"/>
    </source>
</evidence>
<evidence type="ECO:0000256" key="12">
    <source>
        <dbReference type="SAM" id="SignalP"/>
    </source>
</evidence>
<name>A0A8B8KHN8_ABRPR</name>
<dbReference type="SMART" id="SM00665">
    <property type="entry name" value="B561"/>
    <property type="match status" value="1"/>
</dbReference>
<feature type="transmembrane region" description="Helical" evidence="11">
    <location>
        <begin position="187"/>
        <end position="209"/>
    </location>
</feature>
<reference evidence="14" key="1">
    <citation type="journal article" date="2019" name="Toxins">
        <title>Detection of Abrin-Like and Prepropulchellin-Like Toxin Genes and Transcripts Using Whole Genome Sequencing and Full-Length Transcript Sequencing of Abrus precatorius.</title>
        <authorList>
            <person name="Hovde B.T."/>
            <person name="Daligault H.E."/>
            <person name="Hanschen E.R."/>
            <person name="Kunde Y.A."/>
            <person name="Johnson M.B."/>
            <person name="Starkenburg S.R."/>
            <person name="Johnson S.L."/>
        </authorList>
    </citation>
    <scope>NUCLEOTIDE SEQUENCE [LARGE SCALE GENOMIC DNA]</scope>
</reference>
<dbReference type="GO" id="GO:0016020">
    <property type="term" value="C:membrane"/>
    <property type="evidence" value="ECO:0007669"/>
    <property type="project" value="UniProtKB-SubCell"/>
</dbReference>
<sequence length="212" mass="23933">MSAYATTAFAHLFGLLALILLLVWLLHYREGIEYDSDNPFRVFNVHPFMMFFGFIFFVGQAILAYHSIPGQHQTQKIIHMTLHLIAIVLGIVGICAVFKFHDMVRLEDVYSLHSWIGIGTFCLFGLQWVFGLAVMFQGSLESRAAAAPWHVACGRALFFMAICAALTGLMERYTMLKPQLHQRESRLINFTGLAILLFGVFVDITVGLARFP</sequence>
<dbReference type="PROSITE" id="PS50939">
    <property type="entry name" value="CYTOCHROME_B561"/>
    <property type="match status" value="1"/>
</dbReference>
<evidence type="ECO:0000256" key="10">
    <source>
        <dbReference type="ARBA" id="ARBA00023136"/>
    </source>
</evidence>
<keyword evidence="10 11" id="KW-0472">Membrane</keyword>
<feature type="chain" id="PRO_5034303473" evidence="12">
    <location>
        <begin position="32"/>
        <end position="212"/>
    </location>
</feature>
<keyword evidence="14" id="KW-1185">Reference proteome</keyword>
<dbReference type="PANTHER" id="PTHR10106:SF15">
    <property type="entry name" value="TRANSMEMBRANE ASCORBATE FERRIREDUCTASE 3-RELATED"/>
    <property type="match status" value="1"/>
</dbReference>
<keyword evidence="6" id="KW-0479">Metal-binding</keyword>
<evidence type="ECO:0000256" key="9">
    <source>
        <dbReference type="ARBA" id="ARBA00023004"/>
    </source>
</evidence>
<keyword evidence="7" id="KW-0249">Electron transport</keyword>
<dbReference type="InterPro" id="IPR043205">
    <property type="entry name" value="CYB561/CYBRD1-like"/>
</dbReference>
<feature type="transmembrane region" description="Helical" evidence="11">
    <location>
        <begin position="112"/>
        <end position="135"/>
    </location>
</feature>
<dbReference type="Proteomes" id="UP000694853">
    <property type="component" value="Unplaced"/>
</dbReference>
<dbReference type="PANTHER" id="PTHR10106">
    <property type="entry name" value="CYTOCHROME B561-RELATED"/>
    <property type="match status" value="1"/>
</dbReference>
<dbReference type="GeneID" id="113855860"/>
<feature type="transmembrane region" description="Helical" evidence="11">
    <location>
        <begin position="147"/>
        <end position="167"/>
    </location>
</feature>
<protein>
    <submittedName>
        <fullName evidence="15">Probable transmembrane ascorbate ferrireductase 3</fullName>
    </submittedName>
</protein>
<dbReference type="CDD" id="cd08766">
    <property type="entry name" value="Cyt_b561_ACYB-1_like"/>
    <property type="match status" value="1"/>
</dbReference>
<keyword evidence="12" id="KW-0732">Signal</keyword>
<evidence type="ECO:0000256" key="2">
    <source>
        <dbReference type="ARBA" id="ARBA00004141"/>
    </source>
</evidence>
<comment type="cofactor">
    <cofactor evidence="1">
        <name>heme b</name>
        <dbReference type="ChEBI" id="CHEBI:60344"/>
    </cofactor>
</comment>
<dbReference type="OrthoDB" id="907479at2759"/>
<organism evidence="14 15">
    <name type="scientific">Abrus precatorius</name>
    <name type="common">Indian licorice</name>
    <name type="synonym">Glycine abrus</name>
    <dbReference type="NCBI Taxonomy" id="3816"/>
    <lineage>
        <taxon>Eukaryota</taxon>
        <taxon>Viridiplantae</taxon>
        <taxon>Streptophyta</taxon>
        <taxon>Embryophyta</taxon>
        <taxon>Tracheophyta</taxon>
        <taxon>Spermatophyta</taxon>
        <taxon>Magnoliopsida</taxon>
        <taxon>eudicotyledons</taxon>
        <taxon>Gunneridae</taxon>
        <taxon>Pentapetalae</taxon>
        <taxon>rosids</taxon>
        <taxon>fabids</taxon>
        <taxon>Fabales</taxon>
        <taxon>Fabaceae</taxon>
        <taxon>Papilionoideae</taxon>
        <taxon>50 kb inversion clade</taxon>
        <taxon>NPAAA clade</taxon>
        <taxon>indigoferoid/millettioid clade</taxon>
        <taxon>Abreae</taxon>
        <taxon>Abrus</taxon>
    </lineage>
</organism>
<accession>A0A8B8KHN8</accession>
<dbReference type="Gene3D" id="1.20.120.1770">
    <property type="match status" value="1"/>
</dbReference>
<comment type="subcellular location">
    <subcellularLocation>
        <location evidence="2">Membrane</location>
        <topology evidence="2">Multi-pass membrane protein</topology>
    </subcellularLocation>
</comment>
<gene>
    <name evidence="15" type="primary">LOC113855860</name>
</gene>
<evidence type="ECO:0000256" key="1">
    <source>
        <dbReference type="ARBA" id="ARBA00001970"/>
    </source>
</evidence>
<feature type="domain" description="Cytochrome b561" evidence="13">
    <location>
        <begin position="9"/>
        <end position="207"/>
    </location>
</feature>
<dbReference type="GO" id="GO:0046872">
    <property type="term" value="F:metal ion binding"/>
    <property type="evidence" value="ECO:0007669"/>
    <property type="project" value="UniProtKB-KW"/>
</dbReference>
<dbReference type="FunFam" id="1.20.120.1770:FF:000005">
    <property type="entry name" value="Probable transmembrane ascorbate ferrireductase 3"/>
    <property type="match status" value="1"/>
</dbReference>
<evidence type="ECO:0000256" key="5">
    <source>
        <dbReference type="ARBA" id="ARBA00022692"/>
    </source>
</evidence>
<evidence type="ECO:0000313" key="14">
    <source>
        <dbReference type="Proteomes" id="UP000694853"/>
    </source>
</evidence>
<keyword evidence="9" id="KW-0408">Iron</keyword>
<keyword evidence="4" id="KW-0349">Heme</keyword>
<evidence type="ECO:0000256" key="11">
    <source>
        <dbReference type="SAM" id="Phobius"/>
    </source>
</evidence>
<proteinExistence type="predicted"/>
<keyword evidence="3" id="KW-0813">Transport</keyword>
<evidence type="ECO:0000256" key="8">
    <source>
        <dbReference type="ARBA" id="ARBA00022989"/>
    </source>
</evidence>
<dbReference type="AlphaFoldDB" id="A0A8B8KHN8"/>
<reference evidence="15" key="2">
    <citation type="submission" date="2025-08" db="UniProtKB">
        <authorList>
            <consortium name="RefSeq"/>
        </authorList>
    </citation>
    <scope>IDENTIFICATION</scope>
    <source>
        <tissue evidence="15">Young leaves</tissue>
    </source>
</reference>
<evidence type="ECO:0000256" key="4">
    <source>
        <dbReference type="ARBA" id="ARBA00022617"/>
    </source>
</evidence>
<evidence type="ECO:0000259" key="13">
    <source>
        <dbReference type="PROSITE" id="PS50939"/>
    </source>
</evidence>
<dbReference type="Pfam" id="PF03188">
    <property type="entry name" value="Cytochrom_B561"/>
    <property type="match status" value="1"/>
</dbReference>